<evidence type="ECO:0000313" key="2">
    <source>
        <dbReference type="EMBL" id="SCB51363.1"/>
    </source>
</evidence>
<proteinExistence type="predicted"/>
<keyword evidence="1" id="KW-0812">Transmembrane</keyword>
<dbReference type="AlphaFoldDB" id="A0A1C3XGH9"/>
<name>A0A1C3XGH9_9BRAD</name>
<dbReference type="Proteomes" id="UP000199184">
    <property type="component" value="Unassembled WGS sequence"/>
</dbReference>
<reference evidence="3" key="1">
    <citation type="submission" date="2016-08" db="EMBL/GenBank/DDBJ databases">
        <authorList>
            <person name="Varghese N."/>
            <person name="Submissions Spin"/>
        </authorList>
    </citation>
    <scope>NUCLEOTIDE SEQUENCE [LARGE SCALE GENOMIC DNA]</scope>
    <source>
        <strain evidence="3">ERR11</strain>
    </source>
</reference>
<keyword evidence="1" id="KW-1133">Transmembrane helix</keyword>
<organism evidence="2 3">
    <name type="scientific">Bradyrhizobium shewense</name>
    <dbReference type="NCBI Taxonomy" id="1761772"/>
    <lineage>
        <taxon>Bacteria</taxon>
        <taxon>Pseudomonadati</taxon>
        <taxon>Pseudomonadota</taxon>
        <taxon>Alphaproteobacteria</taxon>
        <taxon>Hyphomicrobiales</taxon>
        <taxon>Nitrobacteraceae</taxon>
        <taxon>Bradyrhizobium</taxon>
    </lineage>
</organism>
<evidence type="ECO:0000256" key="1">
    <source>
        <dbReference type="SAM" id="Phobius"/>
    </source>
</evidence>
<sequence>MRELSAEARLHFYARSLSRRTGASMHHFALYSAFAVIAAIVFGTLSIHPF</sequence>
<accession>A0A1C3XGH9</accession>
<keyword evidence="1" id="KW-0472">Membrane</keyword>
<feature type="transmembrane region" description="Helical" evidence="1">
    <location>
        <begin position="28"/>
        <end position="47"/>
    </location>
</feature>
<dbReference type="RefSeq" id="WP_165637618.1">
    <property type="nucleotide sequence ID" value="NZ_FMAI01000015.1"/>
</dbReference>
<protein>
    <submittedName>
        <fullName evidence="2">Uncharacterized protein</fullName>
    </submittedName>
</protein>
<gene>
    <name evidence="2" type="ORF">GA0061098_1015154</name>
</gene>
<dbReference type="EMBL" id="FMAI01000015">
    <property type="protein sequence ID" value="SCB51363.1"/>
    <property type="molecule type" value="Genomic_DNA"/>
</dbReference>
<keyword evidence="3" id="KW-1185">Reference proteome</keyword>
<evidence type="ECO:0000313" key="3">
    <source>
        <dbReference type="Proteomes" id="UP000199184"/>
    </source>
</evidence>